<dbReference type="Gramene" id="TuG1812G0700000699.01.T01">
    <property type="protein sequence ID" value="TuG1812G0700000699.01.T01.cds419987"/>
    <property type="gene ID" value="TuG1812G0700000699.01"/>
</dbReference>
<dbReference type="EnsemblPlants" id="TuG1812G0700000699.01.T01">
    <property type="protein sequence ID" value="TuG1812G0700000699.01.T01.cds419987"/>
    <property type="gene ID" value="TuG1812G0700000699.01"/>
</dbReference>
<dbReference type="Proteomes" id="UP000015106">
    <property type="component" value="Chromosome 7"/>
</dbReference>
<dbReference type="SUPFAM" id="SSF56672">
    <property type="entry name" value="DNA/RNA polymerases"/>
    <property type="match status" value="1"/>
</dbReference>
<proteinExistence type="predicted"/>
<dbReference type="PANTHER" id="PTHR46890">
    <property type="entry name" value="NON-LTR RETROLELEMENT REVERSE TRANSCRIPTASE-LIKE PROTEIN-RELATED"/>
    <property type="match status" value="1"/>
</dbReference>
<dbReference type="PROSITE" id="PS50878">
    <property type="entry name" value="RT_POL"/>
    <property type="match status" value="1"/>
</dbReference>
<dbReference type="InterPro" id="IPR043502">
    <property type="entry name" value="DNA/RNA_pol_sf"/>
</dbReference>
<evidence type="ECO:0000259" key="1">
    <source>
        <dbReference type="PROSITE" id="PS50878"/>
    </source>
</evidence>
<sequence>MLQKLGFNTQWVNLIMKCVTTVRYQIKVNGQLTEQFCPSRGLRQGDPASPYLFAICVEGLSALLHAAEREGKISGVKICPAAPVVSHLFFADDSVILMKSNQQEDAALKEILDLYEQCSGQCINVEKSALMFSPNTNTEARDAVKDTLQIRSEDWKEKYLGLPVHVG</sequence>
<dbReference type="PANTHER" id="PTHR46890:SF48">
    <property type="entry name" value="RNA-DIRECTED DNA POLYMERASE"/>
    <property type="match status" value="1"/>
</dbReference>
<dbReference type="InterPro" id="IPR052343">
    <property type="entry name" value="Retrotransposon-Effector_Assoc"/>
</dbReference>
<accession>A0A8R7QY99</accession>
<reference evidence="2" key="2">
    <citation type="submission" date="2018-03" db="EMBL/GenBank/DDBJ databases">
        <title>The Triticum urartu genome reveals the dynamic nature of wheat genome evolution.</title>
        <authorList>
            <person name="Ling H."/>
            <person name="Ma B."/>
            <person name="Shi X."/>
            <person name="Liu H."/>
            <person name="Dong L."/>
            <person name="Sun H."/>
            <person name="Cao Y."/>
            <person name="Gao Q."/>
            <person name="Zheng S."/>
            <person name="Li Y."/>
            <person name="Yu Y."/>
            <person name="Du H."/>
            <person name="Qi M."/>
            <person name="Li Y."/>
            <person name="Yu H."/>
            <person name="Cui Y."/>
            <person name="Wang N."/>
            <person name="Chen C."/>
            <person name="Wu H."/>
            <person name="Zhao Y."/>
            <person name="Zhang J."/>
            <person name="Li Y."/>
            <person name="Zhou W."/>
            <person name="Zhang B."/>
            <person name="Hu W."/>
            <person name="Eijk M."/>
            <person name="Tang J."/>
            <person name="Witsenboer H."/>
            <person name="Zhao S."/>
            <person name="Li Z."/>
            <person name="Zhang A."/>
            <person name="Wang D."/>
            <person name="Liang C."/>
        </authorList>
    </citation>
    <scope>NUCLEOTIDE SEQUENCE [LARGE SCALE GENOMIC DNA]</scope>
    <source>
        <strain evidence="2">cv. G1812</strain>
    </source>
</reference>
<reference evidence="3" key="1">
    <citation type="journal article" date="2013" name="Nature">
        <title>Draft genome of the wheat A-genome progenitor Triticum urartu.</title>
        <authorList>
            <person name="Ling H.Q."/>
            <person name="Zhao S."/>
            <person name="Liu D."/>
            <person name="Wang J."/>
            <person name="Sun H."/>
            <person name="Zhang C."/>
            <person name="Fan H."/>
            <person name="Li D."/>
            <person name="Dong L."/>
            <person name="Tao Y."/>
            <person name="Gao C."/>
            <person name="Wu H."/>
            <person name="Li Y."/>
            <person name="Cui Y."/>
            <person name="Guo X."/>
            <person name="Zheng S."/>
            <person name="Wang B."/>
            <person name="Yu K."/>
            <person name="Liang Q."/>
            <person name="Yang W."/>
            <person name="Lou X."/>
            <person name="Chen J."/>
            <person name="Feng M."/>
            <person name="Jian J."/>
            <person name="Zhang X."/>
            <person name="Luo G."/>
            <person name="Jiang Y."/>
            <person name="Liu J."/>
            <person name="Wang Z."/>
            <person name="Sha Y."/>
            <person name="Zhang B."/>
            <person name="Wu H."/>
            <person name="Tang D."/>
            <person name="Shen Q."/>
            <person name="Xue P."/>
            <person name="Zou S."/>
            <person name="Wang X."/>
            <person name="Liu X."/>
            <person name="Wang F."/>
            <person name="Yang Y."/>
            <person name="An X."/>
            <person name="Dong Z."/>
            <person name="Zhang K."/>
            <person name="Zhang X."/>
            <person name="Luo M.C."/>
            <person name="Dvorak J."/>
            <person name="Tong Y."/>
            <person name="Wang J."/>
            <person name="Yang H."/>
            <person name="Li Z."/>
            <person name="Wang D."/>
            <person name="Zhang A."/>
            <person name="Wang J."/>
        </authorList>
    </citation>
    <scope>NUCLEOTIDE SEQUENCE</scope>
    <source>
        <strain evidence="3">cv. G1812</strain>
    </source>
</reference>
<evidence type="ECO:0000313" key="3">
    <source>
        <dbReference type="Proteomes" id="UP000015106"/>
    </source>
</evidence>
<reference evidence="2" key="3">
    <citation type="submission" date="2022-06" db="UniProtKB">
        <authorList>
            <consortium name="EnsemblPlants"/>
        </authorList>
    </citation>
    <scope>IDENTIFICATION</scope>
</reference>
<evidence type="ECO:0000313" key="2">
    <source>
        <dbReference type="EnsemblPlants" id="TuG1812G0700000699.01.T01.cds419987"/>
    </source>
</evidence>
<name>A0A8R7QY99_TRIUA</name>
<protein>
    <recommendedName>
        <fullName evidence="1">Reverse transcriptase domain-containing protein</fullName>
    </recommendedName>
</protein>
<dbReference type="InterPro" id="IPR000477">
    <property type="entry name" value="RT_dom"/>
</dbReference>
<dbReference type="Pfam" id="PF00078">
    <property type="entry name" value="RVT_1"/>
    <property type="match status" value="1"/>
</dbReference>
<feature type="domain" description="Reverse transcriptase" evidence="1">
    <location>
        <begin position="1"/>
        <end position="164"/>
    </location>
</feature>
<keyword evidence="3" id="KW-1185">Reference proteome</keyword>
<organism evidence="2 3">
    <name type="scientific">Triticum urartu</name>
    <name type="common">Red wild einkorn</name>
    <name type="synonym">Crithodium urartu</name>
    <dbReference type="NCBI Taxonomy" id="4572"/>
    <lineage>
        <taxon>Eukaryota</taxon>
        <taxon>Viridiplantae</taxon>
        <taxon>Streptophyta</taxon>
        <taxon>Embryophyta</taxon>
        <taxon>Tracheophyta</taxon>
        <taxon>Spermatophyta</taxon>
        <taxon>Magnoliopsida</taxon>
        <taxon>Liliopsida</taxon>
        <taxon>Poales</taxon>
        <taxon>Poaceae</taxon>
        <taxon>BOP clade</taxon>
        <taxon>Pooideae</taxon>
        <taxon>Triticodae</taxon>
        <taxon>Triticeae</taxon>
        <taxon>Triticinae</taxon>
        <taxon>Triticum</taxon>
    </lineage>
</organism>
<dbReference type="AlphaFoldDB" id="A0A8R7QY99"/>